<dbReference type="Proteomes" id="UP000838672">
    <property type="component" value="Unassembled WGS sequence"/>
</dbReference>
<feature type="transmembrane region" description="Helical" evidence="2">
    <location>
        <begin position="410"/>
        <end position="431"/>
    </location>
</feature>
<dbReference type="SUPFAM" id="SSF53448">
    <property type="entry name" value="Nucleotide-diphospho-sugar transferases"/>
    <property type="match status" value="1"/>
</dbReference>
<keyword evidence="2" id="KW-0472">Membrane</keyword>
<keyword evidence="6" id="KW-1185">Reference proteome</keyword>
<comment type="caution">
    <text evidence="5">The sequence shown here is derived from an EMBL/GenBank/DDBJ whole genome shotgun (WGS) entry which is preliminary data.</text>
</comment>
<evidence type="ECO:0000256" key="2">
    <source>
        <dbReference type="SAM" id="Phobius"/>
    </source>
</evidence>
<dbReference type="Pfam" id="PF02397">
    <property type="entry name" value="Bac_transf"/>
    <property type="match status" value="1"/>
</dbReference>
<dbReference type="Gene3D" id="3.90.550.10">
    <property type="entry name" value="Spore Coat Polysaccharide Biosynthesis Protein SpsA, Chain A"/>
    <property type="match status" value="1"/>
</dbReference>
<feature type="domain" description="Glycosyltransferase 2-like" evidence="3">
    <location>
        <begin position="57"/>
        <end position="222"/>
    </location>
</feature>
<dbReference type="PANTHER" id="PTHR30576">
    <property type="entry name" value="COLANIC BIOSYNTHESIS UDP-GLUCOSE LIPID CARRIER TRANSFERASE"/>
    <property type="match status" value="1"/>
</dbReference>
<accession>A0ABM8ZVY3</accession>
<evidence type="ECO:0000256" key="1">
    <source>
        <dbReference type="ARBA" id="ARBA00006464"/>
    </source>
</evidence>
<dbReference type="InterPro" id="IPR003362">
    <property type="entry name" value="Bact_transf"/>
</dbReference>
<feature type="transmembrane region" description="Helical" evidence="2">
    <location>
        <begin position="360"/>
        <end position="380"/>
    </location>
</feature>
<proteinExistence type="inferred from homology"/>
<comment type="similarity">
    <text evidence="1">Belongs to the bacterial sugar transferase family.</text>
</comment>
<feature type="transmembrane region" description="Helical" evidence="2">
    <location>
        <begin position="309"/>
        <end position="327"/>
    </location>
</feature>
<keyword evidence="2" id="KW-1133">Transmembrane helix</keyword>
<organism evidence="5 6">
    <name type="scientific">Vibrio stylophorae</name>
    <dbReference type="NCBI Taxonomy" id="659351"/>
    <lineage>
        <taxon>Bacteria</taxon>
        <taxon>Pseudomonadati</taxon>
        <taxon>Pseudomonadota</taxon>
        <taxon>Gammaproteobacteria</taxon>
        <taxon>Vibrionales</taxon>
        <taxon>Vibrionaceae</taxon>
        <taxon>Vibrio</taxon>
    </lineage>
</organism>
<evidence type="ECO:0000259" key="4">
    <source>
        <dbReference type="Pfam" id="PF02397"/>
    </source>
</evidence>
<gene>
    <name evidence="5" type="ORF">VST7929_02444</name>
</gene>
<keyword evidence="2" id="KW-0812">Transmembrane</keyword>
<feature type="transmembrane region" description="Helical" evidence="2">
    <location>
        <begin position="6"/>
        <end position="25"/>
    </location>
</feature>
<dbReference type="EMBL" id="CAKLDI010000001">
    <property type="protein sequence ID" value="CAH0534501.1"/>
    <property type="molecule type" value="Genomic_DNA"/>
</dbReference>
<dbReference type="InterPro" id="IPR029044">
    <property type="entry name" value="Nucleotide-diphossugar_trans"/>
</dbReference>
<name>A0ABM8ZVY3_9VIBR</name>
<evidence type="ECO:0000313" key="5">
    <source>
        <dbReference type="EMBL" id="CAH0534501.1"/>
    </source>
</evidence>
<dbReference type="PANTHER" id="PTHR30576:SF0">
    <property type="entry name" value="UNDECAPRENYL-PHOSPHATE N-ACETYLGALACTOSAMINYL 1-PHOSPHATE TRANSFERASE-RELATED"/>
    <property type="match status" value="1"/>
</dbReference>
<feature type="domain" description="Bacterial sugar transferase" evidence="4">
    <location>
        <begin position="405"/>
        <end position="598"/>
    </location>
</feature>
<dbReference type="InterPro" id="IPR001173">
    <property type="entry name" value="Glyco_trans_2-like"/>
</dbReference>
<protein>
    <recommendedName>
        <fullName evidence="7">Adhesion protein</fullName>
    </recommendedName>
</protein>
<feature type="transmembrane region" description="Helical" evidence="2">
    <location>
        <begin position="333"/>
        <end position="353"/>
    </location>
</feature>
<evidence type="ECO:0000259" key="3">
    <source>
        <dbReference type="Pfam" id="PF00535"/>
    </source>
</evidence>
<evidence type="ECO:0000313" key="6">
    <source>
        <dbReference type="Proteomes" id="UP000838672"/>
    </source>
</evidence>
<dbReference type="Pfam" id="PF00535">
    <property type="entry name" value="Glycos_transf_2"/>
    <property type="match status" value="1"/>
</dbReference>
<reference evidence="5" key="1">
    <citation type="submission" date="2021-11" db="EMBL/GenBank/DDBJ databases">
        <authorList>
            <person name="Rodrigo-Torres L."/>
            <person name="Arahal R. D."/>
            <person name="Lucena T."/>
        </authorList>
    </citation>
    <scope>NUCLEOTIDE SEQUENCE</scope>
    <source>
        <strain evidence="5">CECT 7929</strain>
    </source>
</reference>
<sequence length="603" mass="67986">MMGLNILLGLLLILVCYHHLIYLPWMIHQGRKLRLSEEALYQPACDNQNPDSFPYISVIIPAYNEAALIEQKLANLLIQDYPANRWQILIGCDGCLDETPVLAQQWKPKFEQANIHFEVHVWRDNEGKSARLNQLLAMAQQKSDLLVSSDVSALLSQDALRQGAQMMSNIEIGAITSHYLLADGTEGEQSYWQMQNHIRHAESELGSVMGCTGAFLMIRSPLFIPLPSDTINDDFMLPMQVLKQGYQIVLSPNINAVEINPNTPQQELTRRQRISAGNLQQLIRCNFLLNPKNSKLAWLFWSGKGLRTLMPFILCLIVLIATIQAIAGQLFAQALLTMGASVFLYACLPLAHIKAPKAKAIHYFVFGYLYALIGMMRFLLGQFRHGWRPPQELSQYQSRATLICKRSADIGIALLTLCLSAPIWCLVALLVKASSTGPIFYRQLRVGEISQSQAKLFYIIKFRSMYQDAEAQSGAVWAQKNDPRITPVGRFLRKTRLDELPQCLNVLRGEMSIVGPRPERPEFCRKLQNALPFYIERTAGLKPGITGLAQVNHGYDQDLDDVRQKLNWDHAYGAALSSPWNWLKMDLGILCKTIAIVILGRGQ</sequence>
<dbReference type="RefSeq" id="WP_237467233.1">
    <property type="nucleotide sequence ID" value="NZ_CAKLDI010000001.1"/>
</dbReference>
<evidence type="ECO:0008006" key="7">
    <source>
        <dbReference type="Google" id="ProtNLM"/>
    </source>
</evidence>